<keyword evidence="10" id="KW-1185">Reference proteome</keyword>
<feature type="region of interest" description="Disordered" evidence="7">
    <location>
        <begin position="104"/>
        <end position="134"/>
    </location>
</feature>
<dbReference type="InterPro" id="IPR011100">
    <property type="entry name" value="Glyco_hydro_67_cat"/>
</dbReference>
<dbReference type="SUPFAM" id="SSF55545">
    <property type="entry name" value="beta-N-acetylhexosaminidase-like domain"/>
    <property type="match status" value="1"/>
</dbReference>
<keyword evidence="4" id="KW-0223">Dioxygenase</keyword>
<accession>A0ABR1GA75</accession>
<feature type="region of interest" description="Disordered" evidence="7">
    <location>
        <begin position="165"/>
        <end position="192"/>
    </location>
</feature>
<dbReference type="Gene3D" id="3.20.20.80">
    <property type="entry name" value="Glycosidases"/>
    <property type="match status" value="1"/>
</dbReference>
<organism evidence="9 10">
    <name type="scientific">Aureococcus anophagefferens</name>
    <name type="common">Harmful bloom alga</name>
    <dbReference type="NCBI Taxonomy" id="44056"/>
    <lineage>
        <taxon>Eukaryota</taxon>
        <taxon>Sar</taxon>
        <taxon>Stramenopiles</taxon>
        <taxon>Ochrophyta</taxon>
        <taxon>Pelagophyceae</taxon>
        <taxon>Pelagomonadales</taxon>
        <taxon>Pelagomonadaceae</taxon>
        <taxon>Aureococcus</taxon>
    </lineage>
</organism>
<dbReference type="Pfam" id="PF13640">
    <property type="entry name" value="2OG-FeII_Oxy_3"/>
    <property type="match status" value="1"/>
</dbReference>
<evidence type="ECO:0000256" key="3">
    <source>
        <dbReference type="ARBA" id="ARBA00022801"/>
    </source>
</evidence>
<keyword evidence="3" id="KW-0378">Hydrolase</keyword>
<dbReference type="InterPro" id="IPR035992">
    <property type="entry name" value="Ricin_B-like_lectins"/>
</dbReference>
<evidence type="ECO:0000256" key="4">
    <source>
        <dbReference type="ARBA" id="ARBA00022964"/>
    </source>
</evidence>
<evidence type="ECO:0000256" key="7">
    <source>
        <dbReference type="SAM" id="MobiDB-lite"/>
    </source>
</evidence>
<keyword evidence="6" id="KW-0408">Iron</keyword>
<dbReference type="Pfam" id="PF07488">
    <property type="entry name" value="Glyco_hydro_67M"/>
    <property type="match status" value="2"/>
</dbReference>
<proteinExistence type="predicted"/>
<dbReference type="SMART" id="SM00702">
    <property type="entry name" value="P4Hc"/>
    <property type="match status" value="1"/>
</dbReference>
<evidence type="ECO:0000313" key="9">
    <source>
        <dbReference type="EMBL" id="KAK7250036.1"/>
    </source>
</evidence>
<evidence type="ECO:0000313" key="10">
    <source>
        <dbReference type="Proteomes" id="UP001363151"/>
    </source>
</evidence>
<dbReference type="InterPro" id="IPR017853">
    <property type="entry name" value="GH"/>
</dbReference>
<feature type="domain" description="Fe2OG dioxygenase" evidence="8">
    <location>
        <begin position="324"/>
        <end position="420"/>
    </location>
</feature>
<evidence type="ECO:0000259" key="8">
    <source>
        <dbReference type="PROSITE" id="PS51471"/>
    </source>
</evidence>
<dbReference type="InterPro" id="IPR006620">
    <property type="entry name" value="Pro_4_hyd_alph"/>
</dbReference>
<dbReference type="InterPro" id="IPR037054">
    <property type="entry name" value="A-glucoronidase_C_sf"/>
</dbReference>
<gene>
    <name evidence="9" type="primary">aguA</name>
    <name evidence="9" type="ORF">SO694_00006059</name>
</gene>
<dbReference type="InterPro" id="IPR005123">
    <property type="entry name" value="Oxoglu/Fe-dep_dioxygenase_dom"/>
</dbReference>
<keyword evidence="5" id="KW-0560">Oxidoreductase</keyword>
<dbReference type="PANTHER" id="PTHR39207:SF1">
    <property type="entry name" value="ALPHA-GLUCURONIDASE A"/>
    <property type="match status" value="1"/>
</dbReference>
<dbReference type="EMBL" id="JBBJCI010000038">
    <property type="protein sequence ID" value="KAK7250036.1"/>
    <property type="molecule type" value="Genomic_DNA"/>
</dbReference>
<evidence type="ECO:0000256" key="5">
    <source>
        <dbReference type="ARBA" id="ARBA00023002"/>
    </source>
</evidence>
<feature type="compositionally biased region" description="Pro residues" evidence="7">
    <location>
        <begin position="182"/>
        <end position="191"/>
    </location>
</feature>
<sequence length="1328" mass="141389">MAALAEKDEEVTQGVASLSTKDEEEEEEEVTIAVGGKRVFLGTQLTAAAFNAANSTAALRSSADALDCTGFRLWTDCTTRAIKFVEGCCEVSGRRVLELGCGARTRSRDGRPAGARRARAQELRSKARRRPERRRPEVLVAGAVISQETIIEHIAWGSPAAATLRPRRAAAPDAAAATPRRNAPPPAPPPRGDVASPYAWCQRVVRAHVFGAGGAEACAATLAAAFPRQPWYRPTATGRNASRRARVHLVIARTAAVVVAREVRDATRAPAPRAPGPRRALGPALVRARPGADAAAERTRADAVARAQRRAPGAGSVIEDPAATLPHAMLSVYPGGGSRFQAHVDNEGSDLRVLTAVYYLNDDWPDDGGGALRLYRPGGPRSAFLDVKPELDKLVIFWSRLVEHEVRPAFRDSMAIRPAALLVVVHGVAGAHDALWLRYNEVPAATRTSLYGALEGANVAIVADADDPAALDPTREIVLDAVGDELMAAFAAMFPAAGPTPRPRRALVNVSSRAFASELGAEGYRLRGATIEAATASGAFYGAFALLGLIQRREPLPAVRTSVPRTRLRHWDLWDELDGSVTRGYAGRSLFWPMALFEDAAPPPMDQVYLAPCDASDPRQRWSGATLEAGASTPSPIANEATGGCLTTASCAPVRALACGETPPTWFYNATNKTLVVVAAAANQTCGAHGGEGNCLDINGGSGPDLDMYRCHSTDEGDYTHQRFVVDGATIRSARDRTACLGVSRPNPPWEGAADPWVPAGAWKARVSDALRALKSAGLNGVVLLDVNACGPTQTHALRTGPMHQIAENLRPLFERYAMAPLLSACFAAPTELDGVSADPAAPAARAWWTAKAAELRDAWGPGFGGLLVKADSEGNVGPARFGRSQADGANMMADALRASSNSSWLLWRAFVYGTDDAVGQEDLARQAYDTFEPLDGRFRDNVVLQIKNGPMDFQVREPISPLLAGGMPKSNVMMEVQAAQEYTGQQIHAVGLAKMWRHYLDTDTMWDAPKTGPTVEDILTTRSNFGGGLACVSNFGDFANYTGHVFAAANAYACGRLAWAPETPSATIDAEWAAMTFPDAPDAARVAADILDKSWEAYEGYQSPLGIGFQIRGNPNRFGCAPKTNFDGRQAPSFGPNPGAPWNASGLYGPGRGPYGRECPISTVKCLADDCLEHRSGWGAGAGSDHYWLDPCAMYDFQNSSFDGLGCDRRSTGAGSRMAGAYSPALAAVLDDAATCPTELLLFFHNVPWNRTVEGAPLIDRIVDGHRDALVAVRALAAAWDGVEAAMAGDARFAGVQARFRQQVNDAAVFSEVITGFYKNLSLGILA</sequence>
<dbReference type="Gene3D" id="2.80.10.50">
    <property type="match status" value="1"/>
</dbReference>
<dbReference type="PROSITE" id="PS51471">
    <property type="entry name" value="FE2OG_OXY"/>
    <property type="match status" value="1"/>
</dbReference>
<dbReference type="PANTHER" id="PTHR39207">
    <property type="entry name" value="ALPHA-GLUCURONIDASE A"/>
    <property type="match status" value="1"/>
</dbReference>
<evidence type="ECO:0000256" key="2">
    <source>
        <dbReference type="ARBA" id="ARBA00022723"/>
    </source>
</evidence>
<name>A0ABR1GA75_AURAN</name>
<dbReference type="InterPro" id="IPR044862">
    <property type="entry name" value="Pro_4_hyd_alph_FE2OG_OXY"/>
</dbReference>
<dbReference type="Gene3D" id="2.60.120.620">
    <property type="entry name" value="q2cbj1_9rhob like domain"/>
    <property type="match status" value="1"/>
</dbReference>
<comment type="caution">
    <text evidence="9">The sequence shown here is derived from an EMBL/GenBank/DDBJ whole genome shotgun (WGS) entry which is preliminary data.</text>
</comment>
<protein>
    <submittedName>
        <fullName evidence="9">Alpha-glucuronidase</fullName>
    </submittedName>
</protein>
<dbReference type="Proteomes" id="UP001363151">
    <property type="component" value="Unassembled WGS sequence"/>
</dbReference>
<keyword evidence="2" id="KW-0479">Metal-binding</keyword>
<dbReference type="Gene3D" id="3.30.379.10">
    <property type="entry name" value="Chitobiase/beta-hexosaminidase domain 2-like"/>
    <property type="match status" value="1"/>
</dbReference>
<feature type="region of interest" description="Disordered" evidence="7">
    <location>
        <begin position="1"/>
        <end position="29"/>
    </location>
</feature>
<dbReference type="SUPFAM" id="SSF50370">
    <property type="entry name" value="Ricin B-like lectins"/>
    <property type="match status" value="1"/>
</dbReference>
<evidence type="ECO:0000256" key="6">
    <source>
        <dbReference type="ARBA" id="ARBA00023004"/>
    </source>
</evidence>
<evidence type="ECO:0000256" key="1">
    <source>
        <dbReference type="ARBA" id="ARBA00001961"/>
    </source>
</evidence>
<dbReference type="InterPro" id="IPR029018">
    <property type="entry name" value="Hex-like_dom2"/>
</dbReference>
<dbReference type="Gene3D" id="3.90.1330.10">
    <property type="entry name" value="Alpha-glucuronidase, C-terminal domain"/>
    <property type="match status" value="2"/>
</dbReference>
<reference evidence="9 10" key="1">
    <citation type="submission" date="2024-03" db="EMBL/GenBank/DDBJ databases">
        <title>Aureococcus anophagefferens CCMP1851 and Kratosvirus quantuckense: Draft genome of a second virus-susceptible host strain in the model system.</title>
        <authorList>
            <person name="Chase E."/>
            <person name="Truchon A.R."/>
            <person name="Schepens W."/>
            <person name="Wilhelm S.W."/>
        </authorList>
    </citation>
    <scope>NUCLEOTIDE SEQUENCE [LARGE SCALE GENOMIC DNA]</scope>
    <source>
        <strain evidence="9 10">CCMP1851</strain>
    </source>
</reference>
<comment type="cofactor">
    <cofactor evidence="1">
        <name>L-ascorbate</name>
        <dbReference type="ChEBI" id="CHEBI:38290"/>
    </cofactor>
</comment>
<dbReference type="PROSITE" id="PS50231">
    <property type="entry name" value="RICIN_B_LECTIN"/>
    <property type="match status" value="1"/>
</dbReference>
<feature type="compositionally biased region" description="Low complexity" evidence="7">
    <location>
        <begin position="165"/>
        <end position="181"/>
    </location>
</feature>
<dbReference type="Pfam" id="PF07477">
    <property type="entry name" value="Glyco_hydro_67C"/>
    <property type="match status" value="2"/>
</dbReference>
<dbReference type="SUPFAM" id="SSF51445">
    <property type="entry name" value="(Trans)glycosidases"/>
    <property type="match status" value="2"/>
</dbReference>
<dbReference type="InterPro" id="IPR011099">
    <property type="entry name" value="Glyco_hydro_67_C"/>
</dbReference>